<gene>
    <name evidence="1" type="ORF">WAX78_17455</name>
</gene>
<accession>A0ABU8FYX6</accession>
<organism evidence="1 2">
    <name type="scientific">Bacillus yunxiaonensis</name>
    <dbReference type="NCBI Taxonomy" id="3127665"/>
    <lineage>
        <taxon>Bacteria</taxon>
        <taxon>Bacillati</taxon>
        <taxon>Bacillota</taxon>
        <taxon>Bacilli</taxon>
        <taxon>Bacillales</taxon>
        <taxon>Bacillaceae</taxon>
        <taxon>Bacillus</taxon>
    </lineage>
</organism>
<name>A0ABU8FYX6_9BACI</name>
<evidence type="ECO:0000313" key="2">
    <source>
        <dbReference type="Proteomes" id="UP001367922"/>
    </source>
</evidence>
<proteinExistence type="predicted"/>
<dbReference type="RefSeq" id="WP_336483284.1">
    <property type="nucleotide sequence ID" value="NZ_JBAWSV010000006.1"/>
</dbReference>
<sequence>MQTYTDYDKALYYTYCCNWEKLLVLMVQTEDELFSKRIEHFLHAYQYGKDLSEVDKKLQLLFQYIDHATQKTYTEQAEQAEQVEQFHM</sequence>
<protein>
    <submittedName>
        <fullName evidence="1">YhdB family protein</fullName>
    </submittedName>
</protein>
<evidence type="ECO:0000313" key="1">
    <source>
        <dbReference type="EMBL" id="MEI4831215.1"/>
    </source>
</evidence>
<dbReference type="EMBL" id="JBAWSV010000006">
    <property type="protein sequence ID" value="MEI4831215.1"/>
    <property type="molecule type" value="Genomic_DNA"/>
</dbReference>
<reference evidence="1 2" key="1">
    <citation type="submission" date="2024-01" db="EMBL/GenBank/DDBJ databases">
        <title>Seven novel Bacillus-like species.</title>
        <authorList>
            <person name="Liu G."/>
        </authorList>
    </citation>
    <scope>NUCLEOTIDE SEQUENCE [LARGE SCALE GENOMIC DNA]</scope>
    <source>
        <strain evidence="1 2">FJAT-53711</strain>
    </source>
</reference>
<dbReference type="Proteomes" id="UP001367922">
    <property type="component" value="Unassembled WGS sequence"/>
</dbReference>
<dbReference type="Pfam" id="PF14148">
    <property type="entry name" value="YhdB"/>
    <property type="match status" value="1"/>
</dbReference>
<dbReference type="InterPro" id="IPR025431">
    <property type="entry name" value="YhdB-like"/>
</dbReference>
<comment type="caution">
    <text evidence="1">The sequence shown here is derived from an EMBL/GenBank/DDBJ whole genome shotgun (WGS) entry which is preliminary data.</text>
</comment>
<keyword evidence="2" id="KW-1185">Reference proteome</keyword>